<dbReference type="Proteomes" id="UP000193642">
    <property type="component" value="Unassembled WGS sequence"/>
</dbReference>
<name>A0A1Y2CLE1_9FUNG</name>
<accession>A0A1Y2CLE1</accession>
<comment type="caution">
    <text evidence="1">The sequence shown here is derived from an EMBL/GenBank/DDBJ whole genome shotgun (WGS) entry which is preliminary data.</text>
</comment>
<protein>
    <recommendedName>
        <fullName evidence="3">Glycosyl transferase family 1 domain-containing protein</fullName>
    </recommendedName>
</protein>
<reference evidence="1 2" key="1">
    <citation type="submission" date="2016-07" db="EMBL/GenBank/DDBJ databases">
        <title>Pervasive Adenine N6-methylation of Active Genes in Fungi.</title>
        <authorList>
            <consortium name="DOE Joint Genome Institute"/>
            <person name="Mondo S.J."/>
            <person name="Dannebaum R.O."/>
            <person name="Kuo R.C."/>
            <person name="Labutti K."/>
            <person name="Haridas S."/>
            <person name="Kuo A."/>
            <person name="Salamov A."/>
            <person name="Ahrendt S.R."/>
            <person name="Lipzen A."/>
            <person name="Sullivan W."/>
            <person name="Andreopoulos W.B."/>
            <person name="Clum A."/>
            <person name="Lindquist E."/>
            <person name="Daum C."/>
            <person name="Ramamoorthy G.K."/>
            <person name="Gryganskyi A."/>
            <person name="Culley D."/>
            <person name="Magnuson J.K."/>
            <person name="James T.Y."/>
            <person name="O'Malley M.A."/>
            <person name="Stajich J.E."/>
            <person name="Spatafora J.W."/>
            <person name="Visel A."/>
            <person name="Grigoriev I.V."/>
        </authorList>
    </citation>
    <scope>NUCLEOTIDE SEQUENCE [LARGE SCALE GENOMIC DNA]</scope>
    <source>
        <strain evidence="1 2">JEL800</strain>
    </source>
</reference>
<dbReference type="EMBL" id="MCGO01000013">
    <property type="protein sequence ID" value="ORY47842.1"/>
    <property type="molecule type" value="Genomic_DNA"/>
</dbReference>
<dbReference type="AlphaFoldDB" id="A0A1Y2CLE1"/>
<dbReference type="OrthoDB" id="10507590at2759"/>
<keyword evidence="2" id="KW-1185">Reference proteome</keyword>
<gene>
    <name evidence="1" type="ORF">BCR33DRAFT_714896</name>
</gene>
<evidence type="ECO:0000313" key="2">
    <source>
        <dbReference type="Proteomes" id="UP000193642"/>
    </source>
</evidence>
<sequence length="416" mass="46721">MAWIKQLVIAVIALIVLIQVWRISGLVRKSQAAAVSPASNVRVPEKKVQPNGGFDCFPVISESQFLRSCWPIEIVVREDERSSGVCGDVGLFVKNTHARLSPVFNSTILLRKLTLCPNSTFVHVTPNIPATLLETPNVRNWWLGSSNFTDYIPPLPSLTRILCKSKSSCKRYAEHVRPNTNSPVDLPITYISHSTPDLLNEITYLHVNNHVDYNRFLFTYTDPTLATAKALASCWSSSPNLQSSRIVLLGPHNKLSFGFQHDEAAPKYLRFKHAPTLSLFDTREAQVRSGVHFCEGGDLQCIVEARSLGALVVAFGEKVGDGVVDGVNGIVLETKGGDVCELLGRVMNLDIEARWFLGREGRRMYEDDTVTMERALRRIRNETMRHLVGVDDAKVWKRKEKDLRDDLEGKKKGWLW</sequence>
<organism evidence="1 2">
    <name type="scientific">Rhizoclosmatium globosum</name>
    <dbReference type="NCBI Taxonomy" id="329046"/>
    <lineage>
        <taxon>Eukaryota</taxon>
        <taxon>Fungi</taxon>
        <taxon>Fungi incertae sedis</taxon>
        <taxon>Chytridiomycota</taxon>
        <taxon>Chytridiomycota incertae sedis</taxon>
        <taxon>Chytridiomycetes</taxon>
        <taxon>Chytridiales</taxon>
        <taxon>Chytriomycetaceae</taxon>
        <taxon>Rhizoclosmatium</taxon>
    </lineage>
</organism>
<proteinExistence type="predicted"/>
<evidence type="ECO:0008006" key="3">
    <source>
        <dbReference type="Google" id="ProtNLM"/>
    </source>
</evidence>
<evidence type="ECO:0000313" key="1">
    <source>
        <dbReference type="EMBL" id="ORY47842.1"/>
    </source>
</evidence>